<gene>
    <name evidence="1" type="ORF">Vadar_007701</name>
</gene>
<proteinExistence type="predicted"/>
<reference evidence="1 2" key="1">
    <citation type="journal article" date="2021" name="Hortic Res">
        <title>High-quality reference genome and annotation aids understanding of berry development for evergreen blueberry (Vaccinium darrowii).</title>
        <authorList>
            <person name="Yu J."/>
            <person name="Hulse-Kemp A.M."/>
            <person name="Babiker E."/>
            <person name="Staton M."/>
        </authorList>
    </citation>
    <scope>NUCLEOTIDE SEQUENCE [LARGE SCALE GENOMIC DNA]</scope>
    <source>
        <strain evidence="2">cv. NJ 8807/NJ 8810</strain>
        <tissue evidence="1">Young leaf</tissue>
    </source>
</reference>
<evidence type="ECO:0000313" key="2">
    <source>
        <dbReference type="Proteomes" id="UP000828048"/>
    </source>
</evidence>
<dbReference type="EMBL" id="CM037162">
    <property type="protein sequence ID" value="KAH7862654.1"/>
    <property type="molecule type" value="Genomic_DNA"/>
</dbReference>
<keyword evidence="2" id="KW-1185">Reference proteome</keyword>
<accession>A0ACB7ZA86</accession>
<evidence type="ECO:0000313" key="1">
    <source>
        <dbReference type="EMBL" id="KAH7862654.1"/>
    </source>
</evidence>
<organism evidence="1 2">
    <name type="scientific">Vaccinium darrowii</name>
    <dbReference type="NCBI Taxonomy" id="229202"/>
    <lineage>
        <taxon>Eukaryota</taxon>
        <taxon>Viridiplantae</taxon>
        <taxon>Streptophyta</taxon>
        <taxon>Embryophyta</taxon>
        <taxon>Tracheophyta</taxon>
        <taxon>Spermatophyta</taxon>
        <taxon>Magnoliopsida</taxon>
        <taxon>eudicotyledons</taxon>
        <taxon>Gunneridae</taxon>
        <taxon>Pentapetalae</taxon>
        <taxon>asterids</taxon>
        <taxon>Ericales</taxon>
        <taxon>Ericaceae</taxon>
        <taxon>Vaccinioideae</taxon>
        <taxon>Vaccinieae</taxon>
        <taxon>Vaccinium</taxon>
    </lineage>
</organism>
<sequence>MAAAASKKLPLQTSTNANVAAAAAPPRSKAGSGKTIEETYQKKTQLEHILLRPDTYIGSIEKHTQSLWVYENNEMVHRSITYVPGLYKIFDEILVNAADNKQRDPSMDAVRVTIDVEQNLVSVYNSGDGVPVEVHQEEGVYVPELIFGHLLTSSNYNDSEKKTTGGRNGYGAKLTNIFSTEFVIETADGKRQKKYKQVFSNNMGKKSEPIITKCKEGENWTKVSFKPDLAKFNMNHLEDDVVALMKKRVIDIAGCLGKTVKVDLNGQRVPVKSFLDYVNLYLQSASKARPDPLPRIAEKVNDRWEICVSLSEGQFQQVSFVNSIATIKGGTHVDYITNQITNHVMSIVNKKNKNANLKAHMVKNHLWIFVNALIDNPAFDSQTKETLTIRQSSFGSKCELSSELLKKVAKSGVVESLLSWADFKQSKDLKKTDGTKRQRIIGITKLEDANDAGGKYSDRCTLILTEGDSAKALAMAGISEVGRNFYGVFPLRGKLLNVREASHKQIMDNTEIQAIKQILGLQHGKEYDSVKSLRYGHLMIMTDQDHDGSHIKGLLINFIHSFWPSLLKIPSFLIEFITPIVKATHRNGNVLSFYTMPEYESWRESLRGNASGWSIKYYKGLGTSTSKEGKAYFRDLEHHRKDFIWEDEQDGEAIELAFSKKKIEARKNWLRNFEPGTYLDQKEKLIKYSDFVNKELILFSMADLQRSIPSMVDGLKPGQRKILFCSFKRNFVKEAKVAQFSGYVSEHSAYHHGEQSLASTIVGMAQDYVGSNNINLLQPNGQFGTRNRGGKDHASARYIYTCLSPITRFLFPKDDDILLDYLNEDGQSIEPTWYIPIIPMVLVNGSEGIGTGWSSYVPNYSPRDIVANVKHLLNGEPMEPMDPWYKGFRGTIEKTATKEAGVSYTITGIIEEVNDTTLRISELPIRRWTDDYKEFLQSIMTGNDKVKDTFIRDYKEHNDDTTVHFEVILSEENLAMAKQEGLLKKFKLTSTISTSNMHLFDPKGVIKKYDTPEQILEDFFHVRLEFYEKRKKVLLENLQMELLKLDNKVRFILGVVKGEIIVSNRKRAELFIELRDKGFTPFPKKTKNVDAAVAGATDDAEETEESSELVSESKGVRASDYEYLLSMAIGTLTLEKVQELCADRDKLSEEVDELSKATPKSLWIKDLDALDRELDEQDKSDVQAEAARKKMKSRVMSEAGLKAVTTRQAPKNPRKNNTKKIDNTETVSKAMETTSSSAMETDNAQEVAKPKGRAGPKKAPARKVKSLLRDEDDDDDDEVLELKDRLAAYNLESSPDQSEAMETEAHEAQARKKAPSRRAAAAAAQMKNLSSVTEISDDEEEKETSDDEDFEIEVLDVVEVGKKKGGRKPNANANAAKPAAKKRGPAANKQTTGQRLITEVLKPLESMGISPEKKVRKMRESPFNKKSGSVLGSISKEDGQNLSFESEETTEDTSEVVAPKVLPRRMNRGKATYVVSESESDAVTDDSDFDEDKD</sequence>
<name>A0ACB7ZA86_9ERIC</name>
<protein>
    <submittedName>
        <fullName evidence="1">Uncharacterized protein</fullName>
    </submittedName>
</protein>
<comment type="caution">
    <text evidence="1">The sequence shown here is derived from an EMBL/GenBank/DDBJ whole genome shotgun (WGS) entry which is preliminary data.</text>
</comment>
<dbReference type="Proteomes" id="UP000828048">
    <property type="component" value="Chromosome 12"/>
</dbReference>